<comment type="caution">
    <text evidence="1">The sequence shown here is derived from an EMBL/GenBank/DDBJ whole genome shotgun (WGS) entry which is preliminary data.</text>
</comment>
<sequence>MERVRAELGIKSVFLKTSTAQERAYHKWPTLKTWIVDLIKSPIKARMATWVTGSARWLKKFCVQNSQGETTITIIDRKNKNNRSKIHQWTVDQKIGGKGNWMNLQLMYPDLKLGLQDIGKMRMGTFRTVQRLSNMKFLDEKFEKNCPFCKIDVPETVDHILLNCSRWDRQR</sequence>
<proteinExistence type="predicted"/>
<dbReference type="AlphaFoldDB" id="A0A1R0GQK8"/>
<dbReference type="EMBL" id="LSSL01004833">
    <property type="protein sequence ID" value="OLY79183.1"/>
    <property type="molecule type" value="Genomic_DNA"/>
</dbReference>
<dbReference type="OrthoDB" id="5588518at2759"/>
<evidence type="ECO:0000313" key="1">
    <source>
        <dbReference type="EMBL" id="OLY79183.1"/>
    </source>
</evidence>
<evidence type="ECO:0008006" key="3">
    <source>
        <dbReference type="Google" id="ProtNLM"/>
    </source>
</evidence>
<dbReference type="STRING" id="133383.A0A1R0GQK8"/>
<reference evidence="1 2" key="1">
    <citation type="journal article" date="2016" name="Mol. Biol. Evol.">
        <title>Genome-Wide Survey of Gut Fungi (Harpellales) Reveals the First Horizontally Transferred Ubiquitin Gene from a Mosquito Host.</title>
        <authorList>
            <person name="Wang Y."/>
            <person name="White M.M."/>
            <person name="Kvist S."/>
            <person name="Moncalvo J.M."/>
        </authorList>
    </citation>
    <scope>NUCLEOTIDE SEQUENCE [LARGE SCALE GENOMIC DNA]</scope>
    <source>
        <strain evidence="1 2">ALG-7-W6</strain>
    </source>
</reference>
<gene>
    <name evidence="1" type="ORF">AYI68_g6754</name>
</gene>
<evidence type="ECO:0000313" key="2">
    <source>
        <dbReference type="Proteomes" id="UP000187455"/>
    </source>
</evidence>
<keyword evidence="2" id="KW-1185">Reference proteome</keyword>
<name>A0A1R0GQK8_9FUNG</name>
<accession>A0A1R0GQK8</accession>
<organism evidence="1 2">
    <name type="scientific">Smittium mucronatum</name>
    <dbReference type="NCBI Taxonomy" id="133383"/>
    <lineage>
        <taxon>Eukaryota</taxon>
        <taxon>Fungi</taxon>
        <taxon>Fungi incertae sedis</taxon>
        <taxon>Zoopagomycota</taxon>
        <taxon>Kickxellomycotina</taxon>
        <taxon>Harpellomycetes</taxon>
        <taxon>Harpellales</taxon>
        <taxon>Legeriomycetaceae</taxon>
        <taxon>Smittium</taxon>
    </lineage>
</organism>
<dbReference type="Proteomes" id="UP000187455">
    <property type="component" value="Unassembled WGS sequence"/>
</dbReference>
<feature type="non-terminal residue" evidence="1">
    <location>
        <position position="171"/>
    </location>
</feature>
<protein>
    <recommendedName>
        <fullName evidence="3">Reverse transcriptase zinc-binding domain-containing protein</fullName>
    </recommendedName>
</protein>